<keyword evidence="1" id="KW-0472">Membrane</keyword>
<keyword evidence="1" id="KW-1133">Transmembrane helix</keyword>
<dbReference type="PaxDb" id="1114965-Spaf_0207"/>
<dbReference type="Pfam" id="PF13268">
    <property type="entry name" value="DUF4059"/>
    <property type="match status" value="1"/>
</dbReference>
<feature type="transmembrane region" description="Helical" evidence="1">
    <location>
        <begin position="20"/>
        <end position="42"/>
    </location>
</feature>
<evidence type="ECO:0000256" key="1">
    <source>
        <dbReference type="SAM" id="Phobius"/>
    </source>
</evidence>
<dbReference type="AlphaFoldDB" id="I1ZJK8"/>
<dbReference type="HOGENOM" id="CLU_200447_0_0_9"/>
<dbReference type="KEGG" id="scf:Spaf_0207"/>
<dbReference type="InterPro" id="IPR025134">
    <property type="entry name" value="DUF4059"/>
</dbReference>
<name>I1ZJK8_STRPA</name>
<gene>
    <name evidence="2" type="ORF">Spaf_0207</name>
</gene>
<keyword evidence="1" id="KW-0812">Transmembrane</keyword>
<proteinExistence type="predicted"/>
<dbReference type="PATRIC" id="fig|1114965.3.peg.201"/>
<reference evidence="2 3" key="1">
    <citation type="journal article" date="2012" name="PLoS ONE">
        <title>Complete Genome and Transcriptomes of Streptococcus parasanguinis FW213: Phylogenic Relations and Potential Virulence Mechanisms.</title>
        <authorList>
            <person name="Geng J."/>
            <person name="Chiu C.H."/>
            <person name="Tang P."/>
            <person name="Chen Y."/>
            <person name="Shieh H.R."/>
            <person name="Hu S."/>
            <person name="Chen Y.Y."/>
        </authorList>
    </citation>
    <scope>NUCLEOTIDE SEQUENCE [LARGE SCALE GENOMIC DNA]</scope>
    <source>
        <strain evidence="2 3">FW213</strain>
    </source>
</reference>
<evidence type="ECO:0000313" key="2">
    <source>
        <dbReference type="EMBL" id="AFJ25232.1"/>
    </source>
</evidence>
<sequence length="87" mass="9869">MFSENVKKLGVVMLNKLLSLYLQSLVTTTILVGIASCIWIGYRALKKKDKTAKQRQAHLYDILLIDIMTIPILTFAVIGILFIFQAR</sequence>
<evidence type="ECO:0008006" key="4">
    <source>
        <dbReference type="Google" id="ProtNLM"/>
    </source>
</evidence>
<accession>I1ZJK8</accession>
<dbReference type="EMBL" id="CP003122">
    <property type="protein sequence ID" value="AFJ25232.1"/>
    <property type="molecule type" value="Genomic_DNA"/>
</dbReference>
<organism evidence="2 3">
    <name type="scientific">Streptococcus parasanguinis FW213</name>
    <dbReference type="NCBI Taxonomy" id="1114965"/>
    <lineage>
        <taxon>Bacteria</taxon>
        <taxon>Bacillati</taxon>
        <taxon>Bacillota</taxon>
        <taxon>Bacilli</taxon>
        <taxon>Lactobacillales</taxon>
        <taxon>Streptococcaceae</taxon>
        <taxon>Streptococcus</taxon>
    </lineage>
</organism>
<evidence type="ECO:0000313" key="3">
    <source>
        <dbReference type="Proteomes" id="UP000002865"/>
    </source>
</evidence>
<dbReference type="STRING" id="1114965.Spaf_0207"/>
<dbReference type="Proteomes" id="UP000002865">
    <property type="component" value="Chromosome"/>
</dbReference>
<feature type="transmembrane region" description="Helical" evidence="1">
    <location>
        <begin position="63"/>
        <end position="84"/>
    </location>
</feature>
<protein>
    <recommendedName>
        <fullName evidence="4">Amino acid transporter, AAT family</fullName>
    </recommendedName>
</protein>